<dbReference type="HOGENOM" id="CLU_2776784_0_0_1"/>
<dbReference type="AlphaFoldDB" id="A0A0C3CL18"/>
<name>A0A0C3CL18_PILCF</name>
<accession>A0A0C3CL18</accession>
<evidence type="ECO:0000256" key="1">
    <source>
        <dbReference type="SAM" id="SignalP"/>
    </source>
</evidence>
<feature type="signal peptide" evidence="1">
    <location>
        <begin position="1"/>
        <end position="20"/>
    </location>
</feature>
<evidence type="ECO:0000313" key="3">
    <source>
        <dbReference type="Proteomes" id="UP000054166"/>
    </source>
</evidence>
<gene>
    <name evidence="2" type="ORF">PILCRDRAFT_812098</name>
</gene>
<proteinExistence type="predicted"/>
<evidence type="ECO:0000313" key="2">
    <source>
        <dbReference type="EMBL" id="KIM90362.1"/>
    </source>
</evidence>
<dbReference type="Proteomes" id="UP000054166">
    <property type="component" value="Unassembled WGS sequence"/>
</dbReference>
<reference evidence="2 3" key="1">
    <citation type="submission" date="2014-04" db="EMBL/GenBank/DDBJ databases">
        <authorList>
            <consortium name="DOE Joint Genome Institute"/>
            <person name="Kuo A."/>
            <person name="Tarkka M."/>
            <person name="Buscot F."/>
            <person name="Kohler A."/>
            <person name="Nagy L.G."/>
            <person name="Floudas D."/>
            <person name="Copeland A."/>
            <person name="Barry K.W."/>
            <person name="Cichocki N."/>
            <person name="Veneault-Fourrey C."/>
            <person name="LaButti K."/>
            <person name="Lindquist E.A."/>
            <person name="Lipzen A."/>
            <person name="Lundell T."/>
            <person name="Morin E."/>
            <person name="Murat C."/>
            <person name="Sun H."/>
            <person name="Tunlid A."/>
            <person name="Henrissat B."/>
            <person name="Grigoriev I.V."/>
            <person name="Hibbett D.S."/>
            <person name="Martin F."/>
            <person name="Nordberg H.P."/>
            <person name="Cantor M.N."/>
            <person name="Hua S.X."/>
        </authorList>
    </citation>
    <scope>NUCLEOTIDE SEQUENCE [LARGE SCALE GENOMIC DNA]</scope>
    <source>
        <strain evidence="2 3">F 1598</strain>
    </source>
</reference>
<organism evidence="2 3">
    <name type="scientific">Piloderma croceum (strain F 1598)</name>
    <dbReference type="NCBI Taxonomy" id="765440"/>
    <lineage>
        <taxon>Eukaryota</taxon>
        <taxon>Fungi</taxon>
        <taxon>Dikarya</taxon>
        <taxon>Basidiomycota</taxon>
        <taxon>Agaricomycotina</taxon>
        <taxon>Agaricomycetes</taxon>
        <taxon>Agaricomycetidae</taxon>
        <taxon>Atheliales</taxon>
        <taxon>Atheliaceae</taxon>
        <taxon>Piloderma</taxon>
    </lineage>
</organism>
<sequence length="64" mass="6708">MQFSKSTILLAVAFVTFTAAAPGGEPHKGDHGGHDDQPPCKPLFQSCQLNSECCGDLCLLGLCT</sequence>
<feature type="chain" id="PRO_5002162578" description="WAP domain-containing protein" evidence="1">
    <location>
        <begin position="21"/>
        <end position="64"/>
    </location>
</feature>
<keyword evidence="3" id="KW-1185">Reference proteome</keyword>
<keyword evidence="1" id="KW-0732">Signal</keyword>
<dbReference type="EMBL" id="KN832973">
    <property type="protein sequence ID" value="KIM90362.1"/>
    <property type="molecule type" value="Genomic_DNA"/>
</dbReference>
<dbReference type="InParanoid" id="A0A0C3CL18"/>
<reference evidence="3" key="2">
    <citation type="submission" date="2015-01" db="EMBL/GenBank/DDBJ databases">
        <title>Evolutionary Origins and Diversification of the Mycorrhizal Mutualists.</title>
        <authorList>
            <consortium name="DOE Joint Genome Institute"/>
            <consortium name="Mycorrhizal Genomics Consortium"/>
            <person name="Kohler A."/>
            <person name="Kuo A."/>
            <person name="Nagy L.G."/>
            <person name="Floudas D."/>
            <person name="Copeland A."/>
            <person name="Barry K.W."/>
            <person name="Cichocki N."/>
            <person name="Veneault-Fourrey C."/>
            <person name="LaButti K."/>
            <person name="Lindquist E.A."/>
            <person name="Lipzen A."/>
            <person name="Lundell T."/>
            <person name="Morin E."/>
            <person name="Murat C."/>
            <person name="Riley R."/>
            <person name="Ohm R."/>
            <person name="Sun H."/>
            <person name="Tunlid A."/>
            <person name="Henrissat B."/>
            <person name="Grigoriev I.V."/>
            <person name="Hibbett D.S."/>
            <person name="Martin F."/>
        </authorList>
    </citation>
    <scope>NUCLEOTIDE SEQUENCE [LARGE SCALE GENOMIC DNA]</scope>
    <source>
        <strain evidence="3">F 1598</strain>
    </source>
</reference>
<protein>
    <recommendedName>
        <fullName evidence="4">WAP domain-containing protein</fullName>
    </recommendedName>
</protein>
<evidence type="ECO:0008006" key="4">
    <source>
        <dbReference type="Google" id="ProtNLM"/>
    </source>
</evidence>